<accession>A0A0E3WJF5</accession>
<dbReference type="HOGENOM" id="CLU_3171111_0_0_9"/>
<protein>
    <submittedName>
        <fullName evidence="1">Putative membrane protein</fullName>
    </submittedName>
</protein>
<proteinExistence type="predicted"/>
<dbReference type="AlphaFoldDB" id="A0A0E3WJF5"/>
<dbReference type="Proteomes" id="UP000033163">
    <property type="component" value="Chromosome I"/>
</dbReference>
<name>A0A0E3WJF5_9BACL</name>
<evidence type="ECO:0000313" key="2">
    <source>
        <dbReference type="Proteomes" id="UP000033163"/>
    </source>
</evidence>
<sequence>MGKKLLLAFCSLTILIFISVEISKVNGVLEADNTQTLVQSLSHGWGV</sequence>
<reference evidence="2" key="1">
    <citation type="submission" date="2015-03" db="EMBL/GenBank/DDBJ databases">
        <authorList>
            <person name="Wibberg D."/>
        </authorList>
    </citation>
    <scope>NUCLEOTIDE SEQUENCE [LARGE SCALE GENOMIC DNA]</scope>
</reference>
<gene>
    <name evidence="1" type="ORF">PRIO_6351</name>
</gene>
<dbReference type="EMBL" id="LN831776">
    <property type="protein sequence ID" value="CQR58698.1"/>
    <property type="molecule type" value="Genomic_DNA"/>
</dbReference>
<dbReference type="KEGG" id="pri:PRIO_6351"/>
<organism evidence="1 2">
    <name type="scientific">Paenibacillus riograndensis SBR5</name>
    <dbReference type="NCBI Taxonomy" id="1073571"/>
    <lineage>
        <taxon>Bacteria</taxon>
        <taxon>Bacillati</taxon>
        <taxon>Bacillota</taxon>
        <taxon>Bacilli</taxon>
        <taxon>Bacillales</taxon>
        <taxon>Paenibacillaceae</taxon>
        <taxon>Paenibacillus</taxon>
        <taxon>Paenibacillus sonchi group</taxon>
    </lineage>
</organism>
<evidence type="ECO:0000313" key="1">
    <source>
        <dbReference type="EMBL" id="CQR58698.1"/>
    </source>
</evidence>